<dbReference type="EMBL" id="JAUEIE010000006">
    <property type="protein sequence ID" value="MDN0022789.1"/>
    <property type="molecule type" value="Genomic_DNA"/>
</dbReference>
<dbReference type="EMBL" id="JAUEIF010000007">
    <property type="protein sequence ID" value="MDN0025542.1"/>
    <property type="molecule type" value="Genomic_DNA"/>
</dbReference>
<dbReference type="AlphaFoldDB" id="A0AAW7JW39"/>
<gene>
    <name evidence="1" type="ORF">QVN81_07135</name>
    <name evidence="2" type="ORF">QVN84_08440</name>
</gene>
<keyword evidence="3" id="KW-1185">Reference proteome</keyword>
<accession>A0AAW7JW39</accession>
<comment type="caution">
    <text evidence="2">The sequence shown here is derived from an EMBL/GenBank/DDBJ whole genome shotgun (WGS) entry which is preliminary data.</text>
</comment>
<evidence type="ECO:0000313" key="4">
    <source>
        <dbReference type="Proteomes" id="UP001168478"/>
    </source>
</evidence>
<dbReference type="Proteomes" id="UP001168478">
    <property type="component" value="Unassembled WGS sequence"/>
</dbReference>
<protein>
    <submittedName>
        <fullName evidence="2">Fimbrillin family protein</fullName>
    </submittedName>
</protein>
<dbReference type="Proteomes" id="UP001167831">
    <property type="component" value="Unassembled WGS sequence"/>
</dbReference>
<dbReference type="RefSeq" id="WP_289836534.1">
    <property type="nucleotide sequence ID" value="NZ_JAUEIF010000007.1"/>
</dbReference>
<reference evidence="2" key="2">
    <citation type="submission" date="2023-08" db="EMBL/GenBank/DDBJ databases">
        <title>Identification and characterization of horizontal gene transfer across gut microbiota members of farm animals based on homology search.</title>
        <authorList>
            <person name="Schwarzerova J."/>
            <person name="Nykrynova M."/>
            <person name="Jureckova K."/>
            <person name="Cejkova D."/>
            <person name="Rychlik I."/>
        </authorList>
    </citation>
    <scope>NUCLEOTIDE SEQUENCE</scope>
    <source>
        <strain evidence="2">ET15</strain>
        <strain evidence="1">ET37</strain>
    </source>
</reference>
<proteinExistence type="predicted"/>
<evidence type="ECO:0000313" key="3">
    <source>
        <dbReference type="Proteomes" id="UP001167831"/>
    </source>
</evidence>
<evidence type="ECO:0000313" key="1">
    <source>
        <dbReference type="EMBL" id="MDN0022789.1"/>
    </source>
</evidence>
<evidence type="ECO:0000313" key="2">
    <source>
        <dbReference type="EMBL" id="MDN0025542.1"/>
    </source>
</evidence>
<organism evidence="2 4">
    <name type="scientific">Leyella lascolaii</name>
    <dbReference type="NCBI Taxonomy" id="1776379"/>
    <lineage>
        <taxon>Bacteria</taxon>
        <taxon>Pseudomonadati</taxon>
        <taxon>Bacteroidota</taxon>
        <taxon>Bacteroidia</taxon>
        <taxon>Bacteroidales</taxon>
        <taxon>Prevotellaceae</taxon>
        <taxon>Leyella</taxon>
    </lineage>
</organism>
<name>A0AAW7JW39_9BACT</name>
<reference evidence="2" key="1">
    <citation type="submission" date="2023-06" db="EMBL/GenBank/DDBJ databases">
        <authorList>
            <person name="Zeman M."/>
            <person name="Kubasova T."/>
            <person name="Jahodarova E."/>
            <person name="Nykrynova M."/>
            <person name="Rychlik I."/>
        </authorList>
    </citation>
    <scope>NUCLEOTIDE SEQUENCE</scope>
    <source>
        <strain evidence="2">ET15</strain>
        <strain evidence="1">ET37</strain>
    </source>
</reference>
<sequence>MAFVPVCLSVLILGSCADDGDFSGVVDDGGDKGASVAFSVSNAQDDASPAAAPQYAAAPMSRAAFQSRLAVQGLTPEDLSTQKLAVSGGGAESDGLCLIETTTPGIYTARMASGPRRANIAKSITEPFSSIGYRGATSDGISSSPWFHNKETNADGRLVDDVRWKWDEPYARFYGISPQVGSGYACLSVSPASHGGTPYVDFEVEPDVKNQKDLMTACSGVVHYAERYVAPRALLRFRHALTAVRFKVGRNLSWNKTINKVEITGAMSRGRYTLPTDETGTGAGWSNLDAPATFTLKDISVSTSEAVNHIIMGNDGDNYTFYMLPQQLSGVQVKIYFSDGSTPIIANLSGQWKPGTTKTYALSQNTSTWQYQLTVTDPAAAAYTATRADGYTVQSYRTDPSTGVQQSVAWKVVGYDADNDGTFSMSEKPAWLTSLSTPEGNGGTVAEKGSAALTTDIIDRLAPINKALREATPKGSAGSPYDLSTKGGSVARSTANSYVVSAPGHYRIPLVYGNAITDGATNTHSYISQAKTGTINEPWVLRHFQDHAGQDITDPWITKTNGGVNAPDGARIVWADEAGLVRNLSVSGSGTDAYVNFEVPASAIKNGNAVVAVTKGGTVVWSWHLWFAPQDVLGTTEVTNYQGVRYNFSNQTLGYKYTEWKASAYTAPRSVRVKVEQTVTNEGVKQYGVFTVTQNNGSVRRGYSTLYQSGRKDAMPGTDNVAEGSFKISKEVMSIQNGIQHPETFYTSDQNNWTKNGYLWINHWSMDNTRTSFHDDPVVKTIYDPSPSGFKMPAPNAFTGFSINGQRTESGGVPNVKGDWDNGYFFFNRISNPDAVVYMPVSGYRISGGGKLVNQNKSGIYWTAGPSKYLDFTEGWIIPDGTYSGAMALSVRSVSE</sequence>